<organism evidence="1 2">
    <name type="scientific">Daphnia magna</name>
    <dbReference type="NCBI Taxonomy" id="35525"/>
    <lineage>
        <taxon>Eukaryota</taxon>
        <taxon>Metazoa</taxon>
        <taxon>Ecdysozoa</taxon>
        <taxon>Arthropoda</taxon>
        <taxon>Crustacea</taxon>
        <taxon>Branchiopoda</taxon>
        <taxon>Diplostraca</taxon>
        <taxon>Cladocera</taxon>
        <taxon>Anomopoda</taxon>
        <taxon>Daphniidae</taxon>
        <taxon>Daphnia</taxon>
    </lineage>
</organism>
<sequence length="89" mass="9791">MNHLNKRMRPEPNDLPLSFAHESATAGSANCRPAEDSIPATNFLRQDGSLPSFAYLSSDLLTLFGRYPLPIDANDKTATSTLIVSLNKW</sequence>
<accession>A0ABR0AUU7</accession>
<evidence type="ECO:0000313" key="1">
    <source>
        <dbReference type="EMBL" id="KAK4028903.1"/>
    </source>
</evidence>
<name>A0ABR0AUU7_9CRUS</name>
<gene>
    <name evidence="1" type="ORF">OUZ56_021922</name>
</gene>
<keyword evidence="2" id="KW-1185">Reference proteome</keyword>
<proteinExistence type="predicted"/>
<evidence type="ECO:0000313" key="2">
    <source>
        <dbReference type="Proteomes" id="UP001234178"/>
    </source>
</evidence>
<reference evidence="1 2" key="1">
    <citation type="journal article" date="2023" name="Nucleic Acids Res.">
        <title>The hologenome of Daphnia magna reveals possible DNA methylation and microbiome-mediated evolution of the host genome.</title>
        <authorList>
            <person name="Chaturvedi A."/>
            <person name="Li X."/>
            <person name="Dhandapani V."/>
            <person name="Marshall H."/>
            <person name="Kissane S."/>
            <person name="Cuenca-Cambronero M."/>
            <person name="Asole G."/>
            <person name="Calvet F."/>
            <person name="Ruiz-Romero M."/>
            <person name="Marangio P."/>
            <person name="Guigo R."/>
            <person name="Rago D."/>
            <person name="Mirbahai L."/>
            <person name="Eastwood N."/>
            <person name="Colbourne J.K."/>
            <person name="Zhou J."/>
            <person name="Mallon E."/>
            <person name="Orsini L."/>
        </authorList>
    </citation>
    <scope>NUCLEOTIDE SEQUENCE [LARGE SCALE GENOMIC DNA]</scope>
    <source>
        <strain evidence="1">LRV0_1</strain>
    </source>
</reference>
<dbReference type="EMBL" id="JAOYFB010000039">
    <property type="protein sequence ID" value="KAK4028903.1"/>
    <property type="molecule type" value="Genomic_DNA"/>
</dbReference>
<protein>
    <submittedName>
        <fullName evidence="1">Uncharacterized protein</fullName>
    </submittedName>
</protein>
<dbReference type="Proteomes" id="UP001234178">
    <property type="component" value="Unassembled WGS sequence"/>
</dbReference>
<comment type="caution">
    <text evidence="1">The sequence shown here is derived from an EMBL/GenBank/DDBJ whole genome shotgun (WGS) entry which is preliminary data.</text>
</comment>